<reference evidence="3" key="1">
    <citation type="journal article" date="2023" name="Mol. Phylogenet. Evol.">
        <title>Genome-scale phylogeny and comparative genomics of the fungal order Sordariales.</title>
        <authorList>
            <person name="Hensen N."/>
            <person name="Bonometti L."/>
            <person name="Westerberg I."/>
            <person name="Brannstrom I.O."/>
            <person name="Guillou S."/>
            <person name="Cros-Aarteil S."/>
            <person name="Calhoun S."/>
            <person name="Haridas S."/>
            <person name="Kuo A."/>
            <person name="Mondo S."/>
            <person name="Pangilinan J."/>
            <person name="Riley R."/>
            <person name="LaButti K."/>
            <person name="Andreopoulos B."/>
            <person name="Lipzen A."/>
            <person name="Chen C."/>
            <person name="Yan M."/>
            <person name="Daum C."/>
            <person name="Ng V."/>
            <person name="Clum A."/>
            <person name="Steindorff A."/>
            <person name="Ohm R.A."/>
            <person name="Martin F."/>
            <person name="Silar P."/>
            <person name="Natvig D.O."/>
            <person name="Lalanne C."/>
            <person name="Gautier V."/>
            <person name="Ament-Velasquez S.L."/>
            <person name="Kruys A."/>
            <person name="Hutchinson M.I."/>
            <person name="Powell A.J."/>
            <person name="Barry K."/>
            <person name="Miller A.N."/>
            <person name="Grigoriev I.V."/>
            <person name="Debuchy R."/>
            <person name="Gladieux P."/>
            <person name="Hiltunen Thoren M."/>
            <person name="Johannesson H."/>
        </authorList>
    </citation>
    <scope>NUCLEOTIDE SEQUENCE</scope>
    <source>
        <strain evidence="3">PSN293</strain>
    </source>
</reference>
<gene>
    <name evidence="3" type="ORF">QBC37DRAFT_418979</name>
</gene>
<sequence>MGTDHIPAKPTLSRNARGKLSRSVINKTIPAILRSDARARRGVETAELIVDPPAPDRPRKIESGFPAGPADPQTKISLTECDTLVAARNLAESTFGTANFPNRGGKVKGNQHHRIAILNMASPLRPGGGVLSGATSQEESICRRTTLYPSLKEEFYRLPEVGGVYTPDALVFYSGAHRSHRKDTKKTVDDDEDEVAEDEKEDQGESEGETESIKVDEKKDWFYVDVVTAAILRFPDLVDAPASSEDGAKGAAIEKLYANQSDREMVVRKLRAVMRILRSKGVQQVVLGAWGCGAYGNPVGEIARAWKKVLLGDSKRKDGEPRNKPAKWPEEYSDIEVVFAIKDRKMADAFAAAWGAGLCRVDREADGSSEPEEEGSVESRGDDG</sequence>
<feature type="compositionally biased region" description="Acidic residues" evidence="1">
    <location>
        <begin position="367"/>
        <end position="376"/>
    </location>
</feature>
<comment type="caution">
    <text evidence="3">The sequence shown here is derived from an EMBL/GenBank/DDBJ whole genome shotgun (WGS) entry which is preliminary data.</text>
</comment>
<feature type="region of interest" description="Disordered" evidence="1">
    <location>
        <begin position="181"/>
        <end position="213"/>
    </location>
</feature>
<reference evidence="3" key="2">
    <citation type="submission" date="2023-05" db="EMBL/GenBank/DDBJ databases">
        <authorList>
            <consortium name="Lawrence Berkeley National Laboratory"/>
            <person name="Steindorff A."/>
            <person name="Hensen N."/>
            <person name="Bonometti L."/>
            <person name="Westerberg I."/>
            <person name="Brannstrom I.O."/>
            <person name="Guillou S."/>
            <person name="Cros-Aarteil S."/>
            <person name="Calhoun S."/>
            <person name="Haridas S."/>
            <person name="Kuo A."/>
            <person name="Mondo S."/>
            <person name="Pangilinan J."/>
            <person name="Riley R."/>
            <person name="Labutti K."/>
            <person name="Andreopoulos B."/>
            <person name="Lipzen A."/>
            <person name="Chen C."/>
            <person name="Yanf M."/>
            <person name="Daum C."/>
            <person name="Ng V."/>
            <person name="Clum A."/>
            <person name="Ohm R."/>
            <person name="Martin F."/>
            <person name="Silar P."/>
            <person name="Natvig D."/>
            <person name="Lalanne C."/>
            <person name="Gautier V."/>
            <person name="Ament-Velasquez S.L."/>
            <person name="Kruys A."/>
            <person name="Hutchinson M.I."/>
            <person name="Powell A.J."/>
            <person name="Barry K."/>
            <person name="Miller A.N."/>
            <person name="Grigoriev I.V."/>
            <person name="Debuchy R."/>
            <person name="Gladieux P."/>
            <person name="Thoren M.H."/>
            <person name="Johannesson H."/>
        </authorList>
    </citation>
    <scope>NUCLEOTIDE SEQUENCE</scope>
    <source>
        <strain evidence="3">PSN293</strain>
    </source>
</reference>
<feature type="compositionally biased region" description="Acidic residues" evidence="1">
    <location>
        <begin position="189"/>
        <end position="210"/>
    </location>
</feature>
<feature type="region of interest" description="Disordered" evidence="1">
    <location>
        <begin position="362"/>
        <end position="384"/>
    </location>
</feature>
<dbReference type="PANTHER" id="PTHR35596:SF1">
    <property type="entry name" value="MICROBIAL-TYPE PARG CATALYTIC DOMAIN-CONTAINING PROTEIN"/>
    <property type="match status" value="1"/>
</dbReference>
<evidence type="ECO:0000313" key="4">
    <source>
        <dbReference type="Proteomes" id="UP001301769"/>
    </source>
</evidence>
<accession>A0AAN7B9H6</accession>
<dbReference type="EMBL" id="MU858079">
    <property type="protein sequence ID" value="KAK4215454.1"/>
    <property type="molecule type" value="Genomic_DNA"/>
</dbReference>
<organism evidence="3 4">
    <name type="scientific">Rhypophila decipiens</name>
    <dbReference type="NCBI Taxonomy" id="261697"/>
    <lineage>
        <taxon>Eukaryota</taxon>
        <taxon>Fungi</taxon>
        <taxon>Dikarya</taxon>
        <taxon>Ascomycota</taxon>
        <taxon>Pezizomycotina</taxon>
        <taxon>Sordariomycetes</taxon>
        <taxon>Sordariomycetidae</taxon>
        <taxon>Sordariales</taxon>
        <taxon>Naviculisporaceae</taxon>
        <taxon>Rhypophila</taxon>
    </lineage>
</organism>
<dbReference type="Gene3D" id="3.40.220.10">
    <property type="entry name" value="Leucine Aminopeptidase, subunit E, domain 1"/>
    <property type="match status" value="1"/>
</dbReference>
<evidence type="ECO:0000256" key="1">
    <source>
        <dbReference type="SAM" id="MobiDB-lite"/>
    </source>
</evidence>
<proteinExistence type="predicted"/>
<dbReference type="InterPro" id="IPR043472">
    <property type="entry name" value="Macro_dom-like"/>
</dbReference>
<keyword evidence="4" id="KW-1185">Reference proteome</keyword>
<dbReference type="InterPro" id="IPR019261">
    <property type="entry name" value="PARG_cat_microbial"/>
</dbReference>
<dbReference type="Proteomes" id="UP001301769">
    <property type="component" value="Unassembled WGS sequence"/>
</dbReference>
<dbReference type="AlphaFoldDB" id="A0AAN7B9H6"/>
<name>A0AAN7B9H6_9PEZI</name>
<feature type="region of interest" description="Disordered" evidence="1">
    <location>
        <begin position="50"/>
        <end position="72"/>
    </location>
</feature>
<dbReference type="SUPFAM" id="SSF52949">
    <property type="entry name" value="Macro domain-like"/>
    <property type="match status" value="1"/>
</dbReference>
<dbReference type="PANTHER" id="PTHR35596">
    <property type="entry name" value="DUF2263 DOMAIN-CONTAINING PROTEIN"/>
    <property type="match status" value="1"/>
</dbReference>
<evidence type="ECO:0000259" key="2">
    <source>
        <dbReference type="Pfam" id="PF10021"/>
    </source>
</evidence>
<protein>
    <recommendedName>
        <fullName evidence="2">Microbial-type PARG catalytic domain-containing protein</fullName>
    </recommendedName>
</protein>
<feature type="domain" description="Microbial-type PARG catalytic" evidence="2">
    <location>
        <begin position="71"/>
        <end position="159"/>
    </location>
</feature>
<evidence type="ECO:0000313" key="3">
    <source>
        <dbReference type="EMBL" id="KAK4215454.1"/>
    </source>
</evidence>
<dbReference type="Pfam" id="PF10021">
    <property type="entry name" value="PARG_cat_microb"/>
    <property type="match status" value="1"/>
</dbReference>